<dbReference type="EMBL" id="CP046052">
    <property type="protein sequence ID" value="QGM47484.1"/>
    <property type="molecule type" value="Genomic_DNA"/>
</dbReference>
<name>A0A6B8KGI6_9HYPH</name>
<evidence type="ECO:0000256" key="5">
    <source>
        <dbReference type="ARBA" id="ARBA00038437"/>
    </source>
</evidence>
<dbReference type="Gene3D" id="3.30.70.330">
    <property type="match status" value="1"/>
</dbReference>
<sequence>MTFPHASPPLARALSERNYNDLTPIQSAVLAPEARSRDILASAQTGSGKTVAFGLAMAPELLGDAQSLPQAGAPLALVIAPTRELALQVRRELEWLYSYAGARIIACVGGMNPHLERRQLAEGGHIVVGTPGRLRDHIERGGLNAASLKVVALDEADEMLDMGFREDLEFILDAAPVERRTLLFSATMPKAIAALAKRYQRDPLRVEVERSDRGHADIEYRAVRVGPKEIELAVVNLLRFFETPTAIVFCNTRESVRHLHATLIERGFSAALLSGELSQHERNQSMQALRDGRARVCVATDVAARGIDLPQLGLVIHAELPTDAETLQHRSGRTGRAGRKGVSALLTPPSRRRRLEMLLREAGVRAIWSGPPTADEIRKLDQERLFKDPLLAETPTEQELELGRLLLADATPERLAAALIRLYYSRLPAVEEVADPGEEPLRSREPSAGRPAAATRFPQGSVWFRLDIGRKRNADPKWLLPMLCRKGSIRKQDVGAIRIFDHETQFEVAQDAAELFSANIRRPGGEPVKIERLAEHGKPDHAKRIRPQRDKHRAPTGSKD</sequence>
<dbReference type="SUPFAM" id="SSF52540">
    <property type="entry name" value="P-loop containing nucleoside triphosphate hydrolases"/>
    <property type="match status" value="1"/>
</dbReference>
<dbReference type="Pfam" id="PF00271">
    <property type="entry name" value="Helicase_C"/>
    <property type="match status" value="1"/>
</dbReference>
<dbReference type="InterPro" id="IPR011545">
    <property type="entry name" value="DEAD/DEAH_box_helicase_dom"/>
</dbReference>
<dbReference type="Pfam" id="PF03880">
    <property type="entry name" value="DbpA"/>
    <property type="match status" value="1"/>
</dbReference>
<dbReference type="GO" id="GO:0016787">
    <property type="term" value="F:hydrolase activity"/>
    <property type="evidence" value="ECO:0007669"/>
    <property type="project" value="UniProtKB-KW"/>
</dbReference>
<dbReference type="SMART" id="SM00487">
    <property type="entry name" value="DEXDc"/>
    <property type="match status" value="1"/>
</dbReference>
<evidence type="ECO:0000259" key="7">
    <source>
        <dbReference type="PROSITE" id="PS51192"/>
    </source>
</evidence>
<dbReference type="PROSITE" id="PS51194">
    <property type="entry name" value="HELICASE_CTER"/>
    <property type="match status" value="1"/>
</dbReference>
<dbReference type="CDD" id="cd12252">
    <property type="entry name" value="RRM_DbpA"/>
    <property type="match status" value="1"/>
</dbReference>
<evidence type="ECO:0000256" key="2">
    <source>
        <dbReference type="ARBA" id="ARBA00022801"/>
    </source>
</evidence>
<evidence type="ECO:0000313" key="10">
    <source>
        <dbReference type="Proteomes" id="UP000309061"/>
    </source>
</evidence>
<feature type="domain" description="Helicase C-terminal" evidence="8">
    <location>
        <begin position="233"/>
        <end position="381"/>
    </location>
</feature>
<evidence type="ECO:0000256" key="4">
    <source>
        <dbReference type="ARBA" id="ARBA00022840"/>
    </source>
</evidence>
<dbReference type="KEGG" id="mhey:H2LOC_018325"/>
<dbReference type="GO" id="GO:0005524">
    <property type="term" value="F:ATP binding"/>
    <property type="evidence" value="ECO:0007669"/>
    <property type="project" value="UniProtKB-KW"/>
</dbReference>
<evidence type="ECO:0000256" key="3">
    <source>
        <dbReference type="ARBA" id="ARBA00022806"/>
    </source>
</evidence>
<keyword evidence="2" id="KW-0378">Hydrolase</keyword>
<dbReference type="InterPro" id="IPR044742">
    <property type="entry name" value="DEAD/DEAH_RhlB"/>
</dbReference>
<dbReference type="InterPro" id="IPR014001">
    <property type="entry name" value="Helicase_ATP-bd"/>
</dbReference>
<keyword evidence="4" id="KW-0067">ATP-binding</keyword>
<organism evidence="9 10">
    <name type="scientific">Methylocystis heyeri</name>
    <dbReference type="NCBI Taxonomy" id="391905"/>
    <lineage>
        <taxon>Bacteria</taxon>
        <taxon>Pseudomonadati</taxon>
        <taxon>Pseudomonadota</taxon>
        <taxon>Alphaproteobacteria</taxon>
        <taxon>Hyphomicrobiales</taxon>
        <taxon>Methylocystaceae</taxon>
        <taxon>Methylocystis</taxon>
    </lineage>
</organism>
<evidence type="ECO:0000256" key="1">
    <source>
        <dbReference type="ARBA" id="ARBA00022741"/>
    </source>
</evidence>
<feature type="domain" description="Helicase ATP-binding" evidence="7">
    <location>
        <begin position="30"/>
        <end position="206"/>
    </location>
</feature>
<dbReference type="SMART" id="SM00490">
    <property type="entry name" value="HELICc"/>
    <property type="match status" value="1"/>
</dbReference>
<proteinExistence type="inferred from homology"/>
<dbReference type="Pfam" id="PF00270">
    <property type="entry name" value="DEAD"/>
    <property type="match status" value="1"/>
</dbReference>
<dbReference type="AlphaFoldDB" id="A0A6B8KGI6"/>
<dbReference type="PANTHER" id="PTHR47959:SF1">
    <property type="entry name" value="ATP-DEPENDENT RNA HELICASE DBPA"/>
    <property type="match status" value="1"/>
</dbReference>
<dbReference type="Gene3D" id="3.40.50.300">
    <property type="entry name" value="P-loop containing nucleotide triphosphate hydrolases"/>
    <property type="match status" value="2"/>
</dbReference>
<gene>
    <name evidence="9" type="ORF">H2LOC_018325</name>
</gene>
<dbReference type="InterPro" id="IPR012677">
    <property type="entry name" value="Nucleotide-bd_a/b_plait_sf"/>
</dbReference>
<dbReference type="InterPro" id="IPR001650">
    <property type="entry name" value="Helicase_C-like"/>
</dbReference>
<dbReference type="InterPro" id="IPR005580">
    <property type="entry name" value="DbpA/CsdA_RNA-bd_dom"/>
</dbReference>
<feature type="compositionally biased region" description="Basic and acidic residues" evidence="6">
    <location>
        <begin position="532"/>
        <end position="542"/>
    </location>
</feature>
<evidence type="ECO:0000313" key="9">
    <source>
        <dbReference type="EMBL" id="QGM47484.1"/>
    </source>
</evidence>
<dbReference type="PROSITE" id="PS51192">
    <property type="entry name" value="HELICASE_ATP_BIND_1"/>
    <property type="match status" value="1"/>
</dbReference>
<dbReference type="GO" id="GO:0003676">
    <property type="term" value="F:nucleic acid binding"/>
    <property type="evidence" value="ECO:0007669"/>
    <property type="project" value="InterPro"/>
</dbReference>
<comment type="similarity">
    <text evidence="5">Belongs to the DEAD box helicase family.</text>
</comment>
<accession>A0A6B8KGI6</accession>
<dbReference type="OrthoDB" id="9805696at2"/>
<evidence type="ECO:0000259" key="8">
    <source>
        <dbReference type="PROSITE" id="PS51194"/>
    </source>
</evidence>
<evidence type="ECO:0000256" key="6">
    <source>
        <dbReference type="SAM" id="MobiDB-lite"/>
    </source>
</evidence>
<dbReference type="CDD" id="cd00268">
    <property type="entry name" value="DEADc"/>
    <property type="match status" value="1"/>
</dbReference>
<keyword evidence="10" id="KW-1185">Reference proteome</keyword>
<feature type="region of interest" description="Disordered" evidence="6">
    <location>
        <begin position="435"/>
        <end position="454"/>
    </location>
</feature>
<dbReference type="InterPro" id="IPR050079">
    <property type="entry name" value="DEAD_box_RNA_helicase"/>
</dbReference>
<dbReference type="InterPro" id="IPR027417">
    <property type="entry name" value="P-loop_NTPase"/>
</dbReference>
<feature type="region of interest" description="Disordered" evidence="6">
    <location>
        <begin position="532"/>
        <end position="560"/>
    </location>
</feature>
<keyword evidence="1" id="KW-0547">Nucleotide-binding</keyword>
<dbReference type="GO" id="GO:0003724">
    <property type="term" value="F:RNA helicase activity"/>
    <property type="evidence" value="ECO:0007669"/>
    <property type="project" value="TreeGrafter"/>
</dbReference>
<keyword evidence="3 9" id="KW-0347">Helicase</keyword>
<reference evidence="9 10" key="1">
    <citation type="submission" date="2019-11" db="EMBL/GenBank/DDBJ databases">
        <title>The genome sequence of Methylocystis heyeri.</title>
        <authorList>
            <person name="Oshkin I.Y."/>
            <person name="Miroshnikov K."/>
            <person name="Dedysh S.N."/>
        </authorList>
    </citation>
    <scope>NUCLEOTIDE SEQUENCE [LARGE SCALE GENOMIC DNA]</scope>
    <source>
        <strain evidence="9 10">H2</strain>
    </source>
</reference>
<dbReference type="PANTHER" id="PTHR47959">
    <property type="entry name" value="ATP-DEPENDENT RNA HELICASE RHLE-RELATED"/>
    <property type="match status" value="1"/>
</dbReference>
<feature type="compositionally biased region" description="Basic residues" evidence="6">
    <location>
        <begin position="543"/>
        <end position="554"/>
    </location>
</feature>
<dbReference type="Proteomes" id="UP000309061">
    <property type="component" value="Chromosome"/>
</dbReference>
<protein>
    <submittedName>
        <fullName evidence="9">DEAD/DEAH box helicase</fullName>
    </submittedName>
</protein>
<dbReference type="RefSeq" id="WP_136497281.1">
    <property type="nucleotide sequence ID" value="NZ_CP046052.1"/>
</dbReference>
<dbReference type="GO" id="GO:0005829">
    <property type="term" value="C:cytosol"/>
    <property type="evidence" value="ECO:0007669"/>
    <property type="project" value="TreeGrafter"/>
</dbReference>
<dbReference type="CDD" id="cd18787">
    <property type="entry name" value="SF2_C_DEAD"/>
    <property type="match status" value="1"/>
</dbReference>